<protein>
    <submittedName>
        <fullName evidence="2">Uncharacterized protein</fullName>
    </submittedName>
</protein>
<comment type="caution">
    <text evidence="2">The sequence shown here is derived from an EMBL/GenBank/DDBJ whole genome shotgun (WGS) entry which is preliminary data.</text>
</comment>
<gene>
    <name evidence="2" type="ORF">DXD46_10445</name>
</gene>
<dbReference type="Proteomes" id="UP000260640">
    <property type="component" value="Unassembled WGS sequence"/>
</dbReference>
<dbReference type="RefSeq" id="WP_117699866.1">
    <property type="nucleotide sequence ID" value="NZ_QSPP01000027.1"/>
</dbReference>
<accession>A0A3E4JL97</accession>
<evidence type="ECO:0000256" key="1">
    <source>
        <dbReference type="SAM" id="Phobius"/>
    </source>
</evidence>
<proteinExistence type="predicted"/>
<keyword evidence="1" id="KW-1133">Transmembrane helix</keyword>
<feature type="transmembrane region" description="Helical" evidence="1">
    <location>
        <begin position="267"/>
        <end position="284"/>
    </location>
</feature>
<dbReference type="AlphaFoldDB" id="A0A3E4JL97"/>
<evidence type="ECO:0000313" key="2">
    <source>
        <dbReference type="EMBL" id="RGJ87465.1"/>
    </source>
</evidence>
<dbReference type="EMBL" id="QSPP01000027">
    <property type="protein sequence ID" value="RGJ87465.1"/>
    <property type="molecule type" value="Genomic_DNA"/>
</dbReference>
<keyword evidence="1" id="KW-0472">Membrane</keyword>
<sequence length="285" mass="31749">MENNELFQTIEQLKNTLSDVASARQQVEDVISAYTHTNTEINTYIENFERIEVTISAVIELLSNNKAVIEQQATSIVSEFEKSCTSIVDDIKKVLTASVKQFEVEASRNIVNMAKQIESLEAVVDNVAKLTSIAEIISDSTNKIVDSLNVVKQELDISQKNQNEAIKNVSNAQISVLNHAQSSSKLLDNINKLLLEQEKLLVTQRECLDIHSNSARQALDALSASTTKIGALCDNIKASILHTQQDIDSLKKTVKDNSASMSKENKINRWLLILFLIILIIIHFV</sequence>
<organism evidence="2 3">
    <name type="scientific">Phocaeicola vulgatus</name>
    <name type="common">Bacteroides vulgatus</name>
    <dbReference type="NCBI Taxonomy" id="821"/>
    <lineage>
        <taxon>Bacteria</taxon>
        <taxon>Pseudomonadati</taxon>
        <taxon>Bacteroidota</taxon>
        <taxon>Bacteroidia</taxon>
        <taxon>Bacteroidales</taxon>
        <taxon>Bacteroidaceae</taxon>
        <taxon>Phocaeicola</taxon>
    </lineage>
</organism>
<evidence type="ECO:0000313" key="3">
    <source>
        <dbReference type="Proteomes" id="UP000260640"/>
    </source>
</evidence>
<name>A0A3E4JL97_PHOVU</name>
<keyword evidence="1" id="KW-0812">Transmembrane</keyword>
<reference evidence="2 3" key="1">
    <citation type="submission" date="2018-08" db="EMBL/GenBank/DDBJ databases">
        <title>A genome reference for cultivated species of the human gut microbiota.</title>
        <authorList>
            <person name="Zou Y."/>
            <person name="Xue W."/>
            <person name="Luo G."/>
        </authorList>
    </citation>
    <scope>NUCLEOTIDE SEQUENCE [LARGE SCALE GENOMIC DNA]</scope>
    <source>
        <strain evidence="2 3">TM05-16</strain>
    </source>
</reference>